<name>A0ABU2NP45_9ACTN</name>
<keyword evidence="2" id="KW-0378">Hydrolase</keyword>
<dbReference type="PANTHER" id="PTHR12631">
    <property type="entry name" value="ALPHA-L-IDURONIDASE"/>
    <property type="match status" value="1"/>
</dbReference>
<evidence type="ECO:0000259" key="5">
    <source>
        <dbReference type="Pfam" id="PF01229"/>
    </source>
</evidence>
<accession>A0ABU2NP45</accession>
<evidence type="ECO:0000256" key="1">
    <source>
        <dbReference type="ARBA" id="ARBA00008875"/>
    </source>
</evidence>
<proteinExistence type="inferred from homology"/>
<comment type="similarity">
    <text evidence="1">Belongs to the glycosyl hydrolase 39 family.</text>
</comment>
<dbReference type="InterPro" id="IPR049166">
    <property type="entry name" value="GH39_cat"/>
</dbReference>
<sequence>MTDAPREPPRQAVSATLRRAAAHLTGGTAVLTATATAVLLAGCSTPSDSGSREAGWERGGAPPATDTGLGWGFTHTQRSADGNDPEERKAIVDELSVQPLPQVQAIMGWGAGNPEPSPGDYDFESLDSRISLIRRTGGTPVITLCCAPDWMKGGKAGRTDWSRIEEAPSPEHYDDFAALSARIAERYPDVRHFVVWNELKGFWNRDEGRWDYEGYTRLYNAVHKAVKKADRRNLVGGPYLGMDSVPPGQSHHASAVRGPWGSLDQRVVDALDYWLAHRTGADFLAVDGSSAARDDSLSPDRFAATEKFSDVGRWLHERSSLPLWWSEWYVTPSDAGWREDEHTAVQATAMMEIARGDPAAAFYWNPQQAGGRCTGCLWRNGPAPGDEVARPMLELLRGFAAAFPPGTEFATLWADDARVRVLGDADTVLAVNTSGRALRAEVDGEPVDFGPYEVTWLQR</sequence>
<dbReference type="Pfam" id="PF01229">
    <property type="entry name" value="Glyco_hydro_39"/>
    <property type="match status" value="1"/>
</dbReference>
<organism evidence="6 7">
    <name type="scientific">Streptomyces hazeniae</name>
    <dbReference type="NCBI Taxonomy" id="3075538"/>
    <lineage>
        <taxon>Bacteria</taxon>
        <taxon>Bacillati</taxon>
        <taxon>Actinomycetota</taxon>
        <taxon>Actinomycetes</taxon>
        <taxon>Kitasatosporales</taxon>
        <taxon>Streptomycetaceae</taxon>
        <taxon>Streptomyces</taxon>
    </lineage>
</organism>
<evidence type="ECO:0000256" key="4">
    <source>
        <dbReference type="SAM" id="MobiDB-lite"/>
    </source>
</evidence>
<keyword evidence="7" id="KW-1185">Reference proteome</keyword>
<evidence type="ECO:0000313" key="6">
    <source>
        <dbReference type="EMBL" id="MDT0378529.1"/>
    </source>
</evidence>
<evidence type="ECO:0000313" key="7">
    <source>
        <dbReference type="Proteomes" id="UP001183414"/>
    </source>
</evidence>
<comment type="caution">
    <text evidence="6">The sequence shown here is derived from an EMBL/GenBank/DDBJ whole genome shotgun (WGS) entry which is preliminary data.</text>
</comment>
<dbReference type="PANTHER" id="PTHR12631:SF10">
    <property type="entry name" value="BETA-XYLOSIDASE-LIKE PROTEIN-RELATED"/>
    <property type="match status" value="1"/>
</dbReference>
<feature type="domain" description="Glycosyl hydrolases family 39 N-terminal catalytic" evidence="5">
    <location>
        <begin position="121"/>
        <end position="344"/>
    </location>
</feature>
<dbReference type="Gene3D" id="3.20.20.80">
    <property type="entry name" value="Glycosidases"/>
    <property type="match status" value="1"/>
</dbReference>
<dbReference type="InterPro" id="IPR051923">
    <property type="entry name" value="Glycosyl_Hydrolase_39"/>
</dbReference>
<gene>
    <name evidence="6" type="ORF">RM572_07015</name>
</gene>
<protein>
    <submittedName>
        <fullName evidence="6">Xylan 1,4-beta-xylosidase</fullName>
    </submittedName>
</protein>
<reference evidence="7" key="1">
    <citation type="submission" date="2023-07" db="EMBL/GenBank/DDBJ databases">
        <title>30 novel species of actinomycetes from the DSMZ collection.</title>
        <authorList>
            <person name="Nouioui I."/>
        </authorList>
    </citation>
    <scope>NUCLEOTIDE SEQUENCE [LARGE SCALE GENOMIC DNA]</scope>
    <source>
        <strain evidence="7">DSM 42041</strain>
    </source>
</reference>
<dbReference type="EMBL" id="JAVREQ010000004">
    <property type="protein sequence ID" value="MDT0378529.1"/>
    <property type="molecule type" value="Genomic_DNA"/>
</dbReference>
<feature type="region of interest" description="Disordered" evidence="4">
    <location>
        <begin position="44"/>
        <end position="85"/>
    </location>
</feature>
<dbReference type="Proteomes" id="UP001183414">
    <property type="component" value="Unassembled WGS sequence"/>
</dbReference>
<dbReference type="SUPFAM" id="SSF51445">
    <property type="entry name" value="(Trans)glycosidases"/>
    <property type="match status" value="1"/>
</dbReference>
<evidence type="ECO:0000256" key="3">
    <source>
        <dbReference type="ARBA" id="ARBA00023295"/>
    </source>
</evidence>
<evidence type="ECO:0000256" key="2">
    <source>
        <dbReference type="ARBA" id="ARBA00022801"/>
    </source>
</evidence>
<dbReference type="RefSeq" id="WP_311672406.1">
    <property type="nucleotide sequence ID" value="NZ_JAVREQ010000004.1"/>
</dbReference>
<keyword evidence="3" id="KW-0326">Glycosidase</keyword>
<dbReference type="InterPro" id="IPR017853">
    <property type="entry name" value="GH"/>
</dbReference>